<sequence>MSLYSCPWICDICGYGKTRTTLWSTPQTLEMCKKQKRKEFVTGVRVTTHTLSSSSAFCVLPLHVSAACLQGLGWWLGHNVFARPLLNGSLR</sequence>
<organism evidence="1 2">
    <name type="scientific">Psophocarpus tetragonolobus</name>
    <name type="common">Winged bean</name>
    <name type="synonym">Dolichos tetragonolobus</name>
    <dbReference type="NCBI Taxonomy" id="3891"/>
    <lineage>
        <taxon>Eukaryota</taxon>
        <taxon>Viridiplantae</taxon>
        <taxon>Streptophyta</taxon>
        <taxon>Embryophyta</taxon>
        <taxon>Tracheophyta</taxon>
        <taxon>Spermatophyta</taxon>
        <taxon>Magnoliopsida</taxon>
        <taxon>eudicotyledons</taxon>
        <taxon>Gunneridae</taxon>
        <taxon>Pentapetalae</taxon>
        <taxon>rosids</taxon>
        <taxon>fabids</taxon>
        <taxon>Fabales</taxon>
        <taxon>Fabaceae</taxon>
        <taxon>Papilionoideae</taxon>
        <taxon>50 kb inversion clade</taxon>
        <taxon>NPAAA clade</taxon>
        <taxon>indigoferoid/millettioid clade</taxon>
        <taxon>Phaseoleae</taxon>
        <taxon>Psophocarpus</taxon>
    </lineage>
</organism>
<keyword evidence="2" id="KW-1185">Reference proteome</keyword>
<dbReference type="AlphaFoldDB" id="A0AAN9SC87"/>
<proteinExistence type="predicted"/>
<dbReference type="EMBL" id="JAYMYS010000005">
    <property type="protein sequence ID" value="KAK7393604.1"/>
    <property type="molecule type" value="Genomic_DNA"/>
</dbReference>
<evidence type="ECO:0000313" key="2">
    <source>
        <dbReference type="Proteomes" id="UP001386955"/>
    </source>
</evidence>
<dbReference type="Proteomes" id="UP001386955">
    <property type="component" value="Unassembled WGS sequence"/>
</dbReference>
<gene>
    <name evidence="1" type="ORF">VNO78_22162</name>
</gene>
<evidence type="ECO:0000313" key="1">
    <source>
        <dbReference type="EMBL" id="KAK7393604.1"/>
    </source>
</evidence>
<accession>A0AAN9SC87</accession>
<comment type="caution">
    <text evidence="1">The sequence shown here is derived from an EMBL/GenBank/DDBJ whole genome shotgun (WGS) entry which is preliminary data.</text>
</comment>
<reference evidence="1 2" key="1">
    <citation type="submission" date="2024-01" db="EMBL/GenBank/DDBJ databases">
        <title>The genomes of 5 underutilized Papilionoideae crops provide insights into root nodulation and disease resistanc.</title>
        <authorList>
            <person name="Jiang F."/>
        </authorList>
    </citation>
    <scope>NUCLEOTIDE SEQUENCE [LARGE SCALE GENOMIC DNA]</scope>
    <source>
        <strain evidence="1">DUOXIRENSHENG_FW03</strain>
        <tissue evidence="1">Leaves</tissue>
    </source>
</reference>
<name>A0AAN9SC87_PSOTE</name>
<protein>
    <submittedName>
        <fullName evidence="1">Uncharacterized protein</fullName>
    </submittedName>
</protein>